<dbReference type="EMBL" id="BMXK01000001">
    <property type="protein sequence ID" value="GHC99704.1"/>
    <property type="molecule type" value="Genomic_DNA"/>
</dbReference>
<proteinExistence type="predicted"/>
<dbReference type="Proteomes" id="UP000642819">
    <property type="component" value="Unassembled WGS sequence"/>
</dbReference>
<dbReference type="InterPro" id="IPR036188">
    <property type="entry name" value="FAD/NAD-bd_sf"/>
</dbReference>
<comment type="caution">
    <text evidence="2">The sequence shown here is derived from an EMBL/GenBank/DDBJ whole genome shotgun (WGS) entry which is preliminary data.</text>
</comment>
<accession>A0ABQ3GAG8</accession>
<protein>
    <recommendedName>
        <fullName evidence="1">FAD-dependent urate hydroxylase HpyO/Asp monooxygenase CreE-like FAD/NAD(P)-binding domain-containing protein</fullName>
    </recommendedName>
</protein>
<evidence type="ECO:0000313" key="2">
    <source>
        <dbReference type="EMBL" id="GHC99704.1"/>
    </source>
</evidence>
<dbReference type="PANTHER" id="PTHR40254:SF1">
    <property type="entry name" value="BLR0577 PROTEIN"/>
    <property type="match status" value="1"/>
</dbReference>
<organism evidence="2 3">
    <name type="scientific">Zhihengliuella salsuginis</name>
    <dbReference type="NCBI Taxonomy" id="578222"/>
    <lineage>
        <taxon>Bacteria</taxon>
        <taxon>Bacillati</taxon>
        <taxon>Actinomycetota</taxon>
        <taxon>Actinomycetes</taxon>
        <taxon>Micrococcales</taxon>
        <taxon>Micrococcaceae</taxon>
        <taxon>Zhihengliuella</taxon>
    </lineage>
</organism>
<evidence type="ECO:0000259" key="1">
    <source>
        <dbReference type="Pfam" id="PF13454"/>
    </source>
</evidence>
<dbReference type="InterPro" id="IPR038732">
    <property type="entry name" value="HpyO/CreE_NAD-binding"/>
</dbReference>
<sequence>MNGRRARIGVVGAGPKALFALQELHARLPDGARVAVDVFDPAAPGGGAVWDPELPAALRLNAPAAMVDARGAGWTETLADWIERVHPGHAGEPYPPRRLVGEYLRLAFEALAAGGRLELRHHRVRIGGLGDGSGLIDPSAYDEVLLATGHAGAPPRPAEAAAGIPAGAEATVRGAALTGLDAVLLLTEARGGRWRALPADPLGLLAYEPSGAEPSLIRLASRTGVLMAPKPEHPHPGLRPIVEAAAASVRDWGRRVRTTAAAPDPAFPHTLAAAEAVPLDPLWRVLISAGREAADAYGVQTSGLRLWRALLTGCAGAEPEERAGRRPAEFLRSRLAIDAGLARPDEPWILGRLWQGVYRDMVGALDRLPRSARDQRRFRAIAAQQERSAFGPPAETVRKLLALLDAGLVEISVGVPAGGAIVDAVTTGPGILAAPAAPASAAEFHDPLYADLDRRALTTVRPGERGILTDADAACVGPAGHRTGWLSALGRPTEDPVLGHDTLDRTLHDDGRRWAAAVVDRLARRQEDHGPRKEHASA</sequence>
<evidence type="ECO:0000313" key="3">
    <source>
        <dbReference type="Proteomes" id="UP000642819"/>
    </source>
</evidence>
<dbReference type="RefSeq" id="WP_189348252.1">
    <property type="nucleotide sequence ID" value="NZ_BMXK01000001.1"/>
</dbReference>
<dbReference type="SUPFAM" id="SSF51905">
    <property type="entry name" value="FAD/NAD(P)-binding domain"/>
    <property type="match status" value="1"/>
</dbReference>
<dbReference type="Pfam" id="PF13454">
    <property type="entry name" value="NAD_binding_9"/>
    <property type="match status" value="1"/>
</dbReference>
<feature type="domain" description="FAD-dependent urate hydroxylase HpyO/Asp monooxygenase CreE-like FAD/NAD(P)-binding" evidence="1">
    <location>
        <begin position="10"/>
        <end position="150"/>
    </location>
</feature>
<name>A0ABQ3GAG8_9MICC</name>
<dbReference type="InterPro" id="IPR052189">
    <property type="entry name" value="L-asp_N-monooxygenase_NS-form"/>
</dbReference>
<keyword evidence="3" id="KW-1185">Reference proteome</keyword>
<dbReference type="PANTHER" id="PTHR40254">
    <property type="entry name" value="BLR0577 PROTEIN"/>
    <property type="match status" value="1"/>
</dbReference>
<gene>
    <name evidence="2" type="ORF">GCM10008096_02140</name>
</gene>
<reference evidence="3" key="1">
    <citation type="journal article" date="2019" name="Int. J. Syst. Evol. Microbiol.">
        <title>The Global Catalogue of Microorganisms (GCM) 10K type strain sequencing project: providing services to taxonomists for standard genome sequencing and annotation.</title>
        <authorList>
            <consortium name="The Broad Institute Genomics Platform"/>
            <consortium name="The Broad Institute Genome Sequencing Center for Infectious Disease"/>
            <person name="Wu L."/>
            <person name="Ma J."/>
        </authorList>
    </citation>
    <scope>NUCLEOTIDE SEQUENCE [LARGE SCALE GENOMIC DNA]</scope>
    <source>
        <strain evidence="3">KCTC 19466</strain>
    </source>
</reference>